<reference evidence="1 2" key="1">
    <citation type="submission" date="2019-06" db="EMBL/GenBank/DDBJ databases">
        <title>Genomics analysis of Aphanomyces spp. identifies a new class of oomycete effector associated with host adaptation.</title>
        <authorList>
            <person name="Gaulin E."/>
        </authorList>
    </citation>
    <scope>NUCLEOTIDE SEQUENCE [LARGE SCALE GENOMIC DNA]</scope>
    <source>
        <strain evidence="1 2">E</strain>
    </source>
</reference>
<dbReference type="EMBL" id="VJMI01017255">
    <property type="protein sequence ID" value="KAF0714477.1"/>
    <property type="molecule type" value="Genomic_DNA"/>
</dbReference>
<organism evidence="1 2">
    <name type="scientific">Aphanomyces astaci</name>
    <name type="common">Crayfish plague agent</name>
    <dbReference type="NCBI Taxonomy" id="112090"/>
    <lineage>
        <taxon>Eukaryota</taxon>
        <taxon>Sar</taxon>
        <taxon>Stramenopiles</taxon>
        <taxon>Oomycota</taxon>
        <taxon>Saprolegniomycetes</taxon>
        <taxon>Saprolegniales</taxon>
        <taxon>Verrucalvaceae</taxon>
        <taxon>Aphanomyces</taxon>
    </lineage>
</organism>
<dbReference type="Proteomes" id="UP000469452">
    <property type="component" value="Unassembled WGS sequence"/>
</dbReference>
<proteinExistence type="predicted"/>
<dbReference type="AlphaFoldDB" id="A0A6A4ZNK7"/>
<accession>A0A6A4ZNK7</accession>
<evidence type="ECO:0000313" key="2">
    <source>
        <dbReference type="Proteomes" id="UP000469452"/>
    </source>
</evidence>
<comment type="caution">
    <text evidence="1">The sequence shown here is derived from an EMBL/GenBank/DDBJ whole genome shotgun (WGS) entry which is preliminary data.</text>
</comment>
<gene>
    <name evidence="1" type="ORF">AaE_011561</name>
</gene>
<evidence type="ECO:0000313" key="1">
    <source>
        <dbReference type="EMBL" id="KAF0714477.1"/>
    </source>
</evidence>
<sequence length="278" mass="31817">MLQDGVLDPHVTHSFPAFIAPDGKSAEAYLKTQPMGSYLFVHNLTQSASWWRPTDLSLSIMVKFRTRVQVAHIPMRFKSSKTWFTPLRRSAYIEWSKTSQHVHKAYVDPTMYPTLRAYWAEYMLYVGEKVSEICQDPSLNENWTPSSSLPSTIRVLGYPVGDGIHVDIMQARPISIRFNFARCSIDVYFNRRRLSLDGSLWRIKFATIKGMALGQSPFRGVPPKSSESMIMPRGSSFKYIPSCHESVEDEHVEEELLQALMDRAQLYQNASKESPLTD</sequence>
<protein>
    <submittedName>
        <fullName evidence="1">Uncharacterized protein</fullName>
    </submittedName>
</protein>
<feature type="non-terminal residue" evidence="1">
    <location>
        <position position="278"/>
    </location>
</feature>
<name>A0A6A4ZNK7_APHAT</name>